<protein>
    <submittedName>
        <fullName evidence="1">Uncharacterized protein</fullName>
    </submittedName>
</protein>
<dbReference type="RefSeq" id="WP_245871228.1">
    <property type="nucleotide sequence ID" value="NZ_FZPH01000012.1"/>
</dbReference>
<dbReference type="AlphaFoldDB" id="A0A239P0Q8"/>
<keyword evidence="2" id="KW-1185">Reference proteome</keyword>
<accession>A0A239P0Q8</accession>
<sequence length="123" mass="12992">MSFDLVVLAAGTAANLDDVRAMADRSVGRPRVEGDPDPRVAAFYEDLREGFSDDPAYDGDSPWVTTPLVVGVDHVAMSIVHSPVGDDAVDLVLQLAEKHGLVVYDPQGDEATGLHGDYADAVG</sequence>
<proteinExistence type="predicted"/>
<evidence type="ECO:0000313" key="2">
    <source>
        <dbReference type="Proteomes" id="UP000198362"/>
    </source>
</evidence>
<dbReference type="EMBL" id="FZPH01000012">
    <property type="protein sequence ID" value="SNT60208.1"/>
    <property type="molecule type" value="Genomic_DNA"/>
</dbReference>
<gene>
    <name evidence="1" type="ORF">SAMN05421812_11237</name>
</gene>
<name>A0A239P0Q8_9ACTN</name>
<evidence type="ECO:0000313" key="1">
    <source>
        <dbReference type="EMBL" id="SNT60208.1"/>
    </source>
</evidence>
<organism evidence="1 2">
    <name type="scientific">Asanoa hainanensis</name>
    <dbReference type="NCBI Taxonomy" id="560556"/>
    <lineage>
        <taxon>Bacteria</taxon>
        <taxon>Bacillati</taxon>
        <taxon>Actinomycetota</taxon>
        <taxon>Actinomycetes</taxon>
        <taxon>Micromonosporales</taxon>
        <taxon>Micromonosporaceae</taxon>
        <taxon>Asanoa</taxon>
    </lineage>
</organism>
<dbReference type="Proteomes" id="UP000198362">
    <property type="component" value="Unassembled WGS sequence"/>
</dbReference>
<reference evidence="1 2" key="1">
    <citation type="submission" date="2017-06" db="EMBL/GenBank/DDBJ databases">
        <authorList>
            <person name="Kim H.J."/>
            <person name="Triplett B.A."/>
        </authorList>
    </citation>
    <scope>NUCLEOTIDE SEQUENCE [LARGE SCALE GENOMIC DNA]</scope>
    <source>
        <strain evidence="1 2">CGMCC 4.5593</strain>
    </source>
</reference>